<dbReference type="GO" id="GO:0016810">
    <property type="term" value="F:hydrolase activity, acting on carbon-nitrogen (but not peptide) bonds"/>
    <property type="evidence" value="ECO:0007669"/>
    <property type="project" value="InterPro"/>
</dbReference>
<dbReference type="GO" id="GO:0046872">
    <property type="term" value="F:metal ion binding"/>
    <property type="evidence" value="ECO:0007669"/>
    <property type="project" value="UniProtKB-KW"/>
</dbReference>
<gene>
    <name evidence="4" type="ORF">KI659_08790</name>
</gene>
<sequence length="208" mass="24021">MFIHKVPRRLQKAFPQFIWRKNENTQKIYLTFDDGPVPQATDAVLEVLDKFEAKATFFMVGDNVDKNPALAREVLSQGHTIGNHTYNHLNGLWCTTPKYLKNVRQGKAVLEDVLGQEIRFFRPPYGKIKKGQWKAVGQFHEIVMWDVLSGDYSPSLSVENSILKTVKYSQNGSVLVFHDQEKTVKKAPYILEQVLYRLSDKGFEFDRL</sequence>
<comment type="caution">
    <text evidence="4">The sequence shown here is derived from an EMBL/GenBank/DDBJ whole genome shotgun (WGS) entry which is preliminary data.</text>
</comment>
<evidence type="ECO:0000313" key="4">
    <source>
        <dbReference type="EMBL" id="MBS9524108.1"/>
    </source>
</evidence>
<dbReference type="InterPro" id="IPR011330">
    <property type="entry name" value="Glyco_hydro/deAcase_b/a-brl"/>
</dbReference>
<evidence type="ECO:0000259" key="3">
    <source>
        <dbReference type="PROSITE" id="PS51677"/>
    </source>
</evidence>
<keyword evidence="5" id="KW-1185">Reference proteome</keyword>
<evidence type="ECO:0000313" key="5">
    <source>
        <dbReference type="Proteomes" id="UP001319104"/>
    </source>
</evidence>
<dbReference type="InterPro" id="IPR002509">
    <property type="entry name" value="NODB_dom"/>
</dbReference>
<dbReference type="PROSITE" id="PS51677">
    <property type="entry name" value="NODB"/>
    <property type="match status" value="1"/>
</dbReference>
<name>A0AAP2G532_9BACT</name>
<dbReference type="Proteomes" id="UP001319104">
    <property type="component" value="Unassembled WGS sequence"/>
</dbReference>
<dbReference type="AlphaFoldDB" id="A0AAP2G532"/>
<evidence type="ECO:0000256" key="2">
    <source>
        <dbReference type="ARBA" id="ARBA00022801"/>
    </source>
</evidence>
<dbReference type="Gene3D" id="3.20.20.370">
    <property type="entry name" value="Glycoside hydrolase/deacetylase"/>
    <property type="match status" value="1"/>
</dbReference>
<dbReference type="InterPro" id="IPR050248">
    <property type="entry name" value="Polysacc_deacetylase_ArnD"/>
</dbReference>
<feature type="domain" description="NodB homology" evidence="3">
    <location>
        <begin position="26"/>
        <end position="206"/>
    </location>
</feature>
<keyword evidence="1" id="KW-0479">Metal-binding</keyword>
<dbReference type="GO" id="GO:0016020">
    <property type="term" value="C:membrane"/>
    <property type="evidence" value="ECO:0007669"/>
    <property type="project" value="TreeGrafter"/>
</dbReference>
<dbReference type="EMBL" id="JAHCMY010000003">
    <property type="protein sequence ID" value="MBS9524108.1"/>
    <property type="molecule type" value="Genomic_DNA"/>
</dbReference>
<dbReference type="PANTHER" id="PTHR10587:SF133">
    <property type="entry name" value="CHITIN DEACETYLASE 1-RELATED"/>
    <property type="match status" value="1"/>
</dbReference>
<dbReference type="PANTHER" id="PTHR10587">
    <property type="entry name" value="GLYCOSYL TRANSFERASE-RELATED"/>
    <property type="match status" value="1"/>
</dbReference>
<accession>A0AAP2G532</accession>
<keyword evidence="2" id="KW-0378">Hydrolase</keyword>
<proteinExistence type="predicted"/>
<protein>
    <submittedName>
        <fullName evidence="4">Polysaccharide deacetylase family protein</fullName>
    </submittedName>
</protein>
<dbReference type="Pfam" id="PF01522">
    <property type="entry name" value="Polysacc_deac_1"/>
    <property type="match status" value="1"/>
</dbReference>
<evidence type="ECO:0000256" key="1">
    <source>
        <dbReference type="ARBA" id="ARBA00022723"/>
    </source>
</evidence>
<organism evidence="4 5">
    <name type="scientific">Litoribacter ruber</name>
    <dbReference type="NCBI Taxonomy" id="702568"/>
    <lineage>
        <taxon>Bacteria</taxon>
        <taxon>Pseudomonadati</taxon>
        <taxon>Bacteroidota</taxon>
        <taxon>Cytophagia</taxon>
        <taxon>Cytophagales</taxon>
        <taxon>Cyclobacteriaceae</taxon>
        <taxon>Litoribacter</taxon>
    </lineage>
</organism>
<reference evidence="4 5" key="1">
    <citation type="submission" date="2021-05" db="EMBL/GenBank/DDBJ databases">
        <authorList>
            <person name="Zhang Z.D."/>
            <person name="Osman G."/>
        </authorList>
    </citation>
    <scope>NUCLEOTIDE SEQUENCE [LARGE SCALE GENOMIC DNA]</scope>
    <source>
        <strain evidence="4 5">KCTC 32217</strain>
    </source>
</reference>
<dbReference type="GO" id="GO:0005975">
    <property type="term" value="P:carbohydrate metabolic process"/>
    <property type="evidence" value="ECO:0007669"/>
    <property type="project" value="InterPro"/>
</dbReference>
<dbReference type="SUPFAM" id="SSF88713">
    <property type="entry name" value="Glycoside hydrolase/deacetylase"/>
    <property type="match status" value="1"/>
</dbReference>
<dbReference type="CDD" id="cd10959">
    <property type="entry name" value="CE4_NodB_like_3"/>
    <property type="match status" value="1"/>
</dbReference>